<keyword evidence="2" id="KW-1185">Reference proteome</keyword>
<reference evidence="1 2" key="1">
    <citation type="submission" date="2023-08" db="EMBL/GenBank/DDBJ databases">
        <title>Rhodoferax potami sp. nov. and Rhodoferax mekongensis sp. nov., isolated from the Mekong River in Thailand.</title>
        <authorList>
            <person name="Kitikhun S."/>
            <person name="Charoenyingcharoen P."/>
            <person name="Siriarchawattana P."/>
            <person name="Likhitrattanapisal S."/>
            <person name="Nilsakha T."/>
            <person name="Chanpet A."/>
            <person name="Rattanawaree P."/>
            <person name="Ingsriswang S."/>
        </authorList>
    </citation>
    <scope>NUCLEOTIDE SEQUENCE [LARGE SCALE GENOMIC DNA]</scope>
    <source>
        <strain evidence="1 2">TBRC 17307</strain>
    </source>
</reference>
<evidence type="ECO:0000313" key="2">
    <source>
        <dbReference type="Proteomes" id="UP001302257"/>
    </source>
</evidence>
<evidence type="ECO:0000313" key="1">
    <source>
        <dbReference type="EMBL" id="WNO05970.1"/>
    </source>
</evidence>
<dbReference type="EMBL" id="CP132507">
    <property type="protein sequence ID" value="WNO05970.1"/>
    <property type="molecule type" value="Genomic_DNA"/>
</dbReference>
<evidence type="ECO:0008006" key="3">
    <source>
        <dbReference type="Google" id="ProtNLM"/>
    </source>
</evidence>
<name>A0ABZ0B230_9BURK</name>
<proteinExistence type="predicted"/>
<accession>A0ABZ0B230</accession>
<dbReference type="RefSeq" id="WP_313868692.1">
    <property type="nucleotide sequence ID" value="NZ_CP132507.1"/>
</dbReference>
<organism evidence="1 2">
    <name type="scientific">Rhodoferax mekongensis</name>
    <dbReference type="NCBI Taxonomy" id="3068341"/>
    <lineage>
        <taxon>Bacteria</taxon>
        <taxon>Pseudomonadati</taxon>
        <taxon>Pseudomonadota</taxon>
        <taxon>Betaproteobacteria</taxon>
        <taxon>Burkholderiales</taxon>
        <taxon>Comamonadaceae</taxon>
        <taxon>Rhodoferax</taxon>
    </lineage>
</organism>
<dbReference type="Proteomes" id="UP001302257">
    <property type="component" value="Chromosome"/>
</dbReference>
<protein>
    <recommendedName>
        <fullName evidence="3">Integrase</fullName>
    </recommendedName>
</protein>
<sequence length="129" mass="15356">MSKVDYKWMEATPPKPDVYMTRRNKSNYLTLRYWDGVWWYEIALSNSRGGKPFKWPKPSAMKKPAWVSRPTTKLHIRKISSNLSNIQWGVPFKVFDEKEVLAYLVRTGVLPSNWRSEYQQAMRNEELLK</sequence>
<gene>
    <name evidence="1" type="ORF">RAN89_05960</name>
</gene>